<reference evidence="1 2" key="1">
    <citation type="submission" date="2024-02" db="EMBL/GenBank/DDBJ databases">
        <authorList>
            <person name="Vignale AGUSTIN F."/>
            <person name="Sosa J E."/>
            <person name="Modenutti C."/>
        </authorList>
    </citation>
    <scope>NUCLEOTIDE SEQUENCE [LARGE SCALE GENOMIC DNA]</scope>
</reference>
<dbReference type="EMBL" id="CAUOFW020006602">
    <property type="protein sequence ID" value="CAK9175370.1"/>
    <property type="molecule type" value="Genomic_DNA"/>
</dbReference>
<evidence type="ECO:0000313" key="1">
    <source>
        <dbReference type="EMBL" id="CAK9175370.1"/>
    </source>
</evidence>
<sequence length="249" mass="29226">MEITIDHKHFKVKFEGLHGELIRITEWNRLGYFSCLVNRSCVRWLKEMFSKAISRNRQDIFFRKFRRDEYCMWMELKNSRFGEFAMITQMMNNGGRNTMTQEEENQSLMVVSKCRVKEQGNGAWAEMHKENTPANVNGDENTLKEEVKWSNAMLAAREWYDNAELEKSLEDSLYCCDIDDVRKIQTNEVYGDIARTFTDDKLISVQEEGNMILHHESKGGSVNIRIGSGSNCVAGMTWNRVRKWQCYIQ</sequence>
<organism evidence="1 2">
    <name type="scientific">Ilex paraguariensis</name>
    <name type="common">yerba mate</name>
    <dbReference type="NCBI Taxonomy" id="185542"/>
    <lineage>
        <taxon>Eukaryota</taxon>
        <taxon>Viridiplantae</taxon>
        <taxon>Streptophyta</taxon>
        <taxon>Embryophyta</taxon>
        <taxon>Tracheophyta</taxon>
        <taxon>Spermatophyta</taxon>
        <taxon>Magnoliopsida</taxon>
        <taxon>eudicotyledons</taxon>
        <taxon>Gunneridae</taxon>
        <taxon>Pentapetalae</taxon>
        <taxon>asterids</taxon>
        <taxon>campanulids</taxon>
        <taxon>Aquifoliales</taxon>
        <taxon>Aquifoliaceae</taxon>
        <taxon>Ilex</taxon>
    </lineage>
</organism>
<dbReference type="AlphaFoldDB" id="A0ABC8U207"/>
<protein>
    <submittedName>
        <fullName evidence="1">Uncharacterized protein</fullName>
    </submittedName>
</protein>
<keyword evidence="2" id="KW-1185">Reference proteome</keyword>
<evidence type="ECO:0000313" key="2">
    <source>
        <dbReference type="Proteomes" id="UP001642360"/>
    </source>
</evidence>
<comment type="caution">
    <text evidence="1">The sequence shown here is derived from an EMBL/GenBank/DDBJ whole genome shotgun (WGS) entry which is preliminary data.</text>
</comment>
<gene>
    <name evidence="1" type="ORF">ILEXP_LOCUS45163</name>
</gene>
<proteinExistence type="predicted"/>
<accession>A0ABC8U207</accession>
<dbReference type="Proteomes" id="UP001642360">
    <property type="component" value="Unassembled WGS sequence"/>
</dbReference>
<name>A0ABC8U207_9AQUA</name>